<dbReference type="EMBL" id="PKPP01004961">
    <property type="protein sequence ID" value="PWA62035.1"/>
    <property type="molecule type" value="Genomic_DNA"/>
</dbReference>
<evidence type="ECO:0000256" key="2">
    <source>
        <dbReference type="ARBA" id="ARBA00022771"/>
    </source>
</evidence>
<sequence>MGFDNDCILFKYHVPANYFCLVCGTHVYPNEALQTPCNHLFCKPCLAHIASSTQACPHDGQLVTEALSKLIAESNKGLADAVGRTVVLCNYHKSGCMWVGTLSECIVHRSKCAYGNFEFICIMCGIKLLHRDAEDHAKICNVNVYPQVQNPAQNQHYAQLVPQMHRHLPSLGHSNGQSQPPPQSDGHPHFAFYPQFQNPQSQQVLQAPPQQYPLSVQPLSESVPTVQAPVWFAQPPFPLRPLEPPMRLPSQRQPPMPHQYVQLPQVSAGYTSGPVQGQSPQVSSGGPPQLLQQPHLGYIQPYYFQPYIGYYQDGSESSDILRKTKSVELPPAPVIQEVQPPRPRQYVQLPQVSAGYTSGLVQGQSPQVSSGGPPQLLEQPPLGYVQPYYFQPYIAYYQDESESSVILRKTKSMSWCRICKVDCGSVEGLEEHCQTHEHQRITMDMVRKIKQKSAQIAKATSKSGREGSLGRDSKP</sequence>
<dbReference type="InterPro" id="IPR017907">
    <property type="entry name" value="Znf_RING_CS"/>
</dbReference>
<feature type="compositionally biased region" description="Low complexity" evidence="5">
    <location>
        <begin position="452"/>
        <end position="462"/>
    </location>
</feature>
<dbReference type="SUPFAM" id="SSF57850">
    <property type="entry name" value="RING/U-box"/>
    <property type="match status" value="1"/>
</dbReference>
<dbReference type="PROSITE" id="PS00518">
    <property type="entry name" value="ZF_RING_1"/>
    <property type="match status" value="1"/>
</dbReference>
<dbReference type="PANTHER" id="PTHR37393:SF1">
    <property type="entry name" value="AT-RICH INTERACTIVE DOMAIN-CONTAINING PROTEIN 1A-LIKE"/>
    <property type="match status" value="1"/>
</dbReference>
<evidence type="ECO:0000313" key="8">
    <source>
        <dbReference type="Proteomes" id="UP000245207"/>
    </source>
</evidence>
<evidence type="ECO:0000256" key="5">
    <source>
        <dbReference type="SAM" id="MobiDB-lite"/>
    </source>
</evidence>
<dbReference type="InterPro" id="IPR001841">
    <property type="entry name" value="Znf_RING"/>
</dbReference>
<dbReference type="Proteomes" id="UP000245207">
    <property type="component" value="Unassembled WGS sequence"/>
</dbReference>
<feature type="region of interest" description="Disordered" evidence="5">
    <location>
        <begin position="168"/>
        <end position="193"/>
    </location>
</feature>
<feature type="compositionally biased region" description="Basic and acidic residues" evidence="5">
    <location>
        <begin position="463"/>
        <end position="475"/>
    </location>
</feature>
<evidence type="ECO:0000256" key="1">
    <source>
        <dbReference type="ARBA" id="ARBA00022723"/>
    </source>
</evidence>
<dbReference type="PANTHER" id="PTHR37393">
    <property type="entry name" value="AT-RICH INTERACTIVE DOMAIN-CONTAINING PROTEIN 1A-LIKE"/>
    <property type="match status" value="1"/>
</dbReference>
<proteinExistence type="predicted"/>
<dbReference type="PROSITE" id="PS50089">
    <property type="entry name" value="ZF_RING_2"/>
    <property type="match status" value="1"/>
</dbReference>
<dbReference type="AlphaFoldDB" id="A0A2U1ML98"/>
<gene>
    <name evidence="7" type="ORF">CTI12_AA367870</name>
</gene>
<evidence type="ECO:0000259" key="6">
    <source>
        <dbReference type="PROSITE" id="PS50089"/>
    </source>
</evidence>
<reference evidence="7 8" key="1">
    <citation type="journal article" date="2018" name="Mol. Plant">
        <title>The genome of Artemisia annua provides insight into the evolution of Asteraceae family and artemisinin biosynthesis.</title>
        <authorList>
            <person name="Shen Q."/>
            <person name="Zhang L."/>
            <person name="Liao Z."/>
            <person name="Wang S."/>
            <person name="Yan T."/>
            <person name="Shi P."/>
            <person name="Liu M."/>
            <person name="Fu X."/>
            <person name="Pan Q."/>
            <person name="Wang Y."/>
            <person name="Lv Z."/>
            <person name="Lu X."/>
            <person name="Zhang F."/>
            <person name="Jiang W."/>
            <person name="Ma Y."/>
            <person name="Chen M."/>
            <person name="Hao X."/>
            <person name="Li L."/>
            <person name="Tang Y."/>
            <person name="Lv G."/>
            <person name="Zhou Y."/>
            <person name="Sun X."/>
            <person name="Brodelius P.E."/>
            <person name="Rose J.K.C."/>
            <person name="Tang K."/>
        </authorList>
    </citation>
    <scope>NUCLEOTIDE SEQUENCE [LARGE SCALE GENOMIC DNA]</scope>
    <source>
        <strain evidence="8">cv. Huhao1</strain>
        <tissue evidence="7">Leaf</tissue>
    </source>
</reference>
<protein>
    <recommendedName>
        <fullName evidence="6">RING-type domain-containing protein</fullName>
    </recommendedName>
</protein>
<keyword evidence="2 4" id="KW-0863">Zinc-finger</keyword>
<dbReference type="GO" id="GO:0008270">
    <property type="term" value="F:zinc ion binding"/>
    <property type="evidence" value="ECO:0007669"/>
    <property type="project" value="UniProtKB-KW"/>
</dbReference>
<accession>A0A2U1ML98</accession>
<organism evidence="7 8">
    <name type="scientific">Artemisia annua</name>
    <name type="common">Sweet wormwood</name>
    <dbReference type="NCBI Taxonomy" id="35608"/>
    <lineage>
        <taxon>Eukaryota</taxon>
        <taxon>Viridiplantae</taxon>
        <taxon>Streptophyta</taxon>
        <taxon>Embryophyta</taxon>
        <taxon>Tracheophyta</taxon>
        <taxon>Spermatophyta</taxon>
        <taxon>Magnoliopsida</taxon>
        <taxon>eudicotyledons</taxon>
        <taxon>Gunneridae</taxon>
        <taxon>Pentapetalae</taxon>
        <taxon>asterids</taxon>
        <taxon>campanulids</taxon>
        <taxon>Asterales</taxon>
        <taxon>Asteraceae</taxon>
        <taxon>Asteroideae</taxon>
        <taxon>Anthemideae</taxon>
        <taxon>Artemisiinae</taxon>
        <taxon>Artemisia</taxon>
    </lineage>
</organism>
<evidence type="ECO:0000313" key="7">
    <source>
        <dbReference type="EMBL" id="PWA62035.1"/>
    </source>
</evidence>
<dbReference type="STRING" id="35608.A0A2U1ML98"/>
<feature type="region of interest" description="Disordered" evidence="5">
    <location>
        <begin position="452"/>
        <end position="475"/>
    </location>
</feature>
<keyword evidence="3" id="KW-0862">Zinc</keyword>
<evidence type="ECO:0000256" key="4">
    <source>
        <dbReference type="PROSITE-ProRule" id="PRU00175"/>
    </source>
</evidence>
<dbReference type="Gene3D" id="3.30.40.10">
    <property type="entry name" value="Zinc/RING finger domain, C3HC4 (zinc finger)"/>
    <property type="match status" value="1"/>
</dbReference>
<keyword evidence="1" id="KW-0479">Metal-binding</keyword>
<feature type="domain" description="RING-type" evidence="6">
    <location>
        <begin position="20"/>
        <end position="59"/>
    </location>
</feature>
<evidence type="ECO:0000256" key="3">
    <source>
        <dbReference type="ARBA" id="ARBA00022833"/>
    </source>
</evidence>
<name>A0A2U1ML98_ARTAN</name>
<dbReference type="InterPro" id="IPR013083">
    <property type="entry name" value="Znf_RING/FYVE/PHD"/>
</dbReference>
<dbReference type="OrthoDB" id="9049620at2759"/>
<keyword evidence="8" id="KW-1185">Reference proteome</keyword>
<comment type="caution">
    <text evidence="7">The sequence shown here is derived from an EMBL/GenBank/DDBJ whole genome shotgun (WGS) entry which is preliminary data.</text>
</comment>